<comment type="catalytic activity">
    <reaction evidence="9">
        <text>L-threonyl-[protein] + ATP = O-phospho-L-threonyl-[protein] + ADP + H(+)</text>
        <dbReference type="Rhea" id="RHEA:46608"/>
        <dbReference type="Rhea" id="RHEA-COMP:11060"/>
        <dbReference type="Rhea" id="RHEA-COMP:11605"/>
        <dbReference type="ChEBI" id="CHEBI:15378"/>
        <dbReference type="ChEBI" id="CHEBI:30013"/>
        <dbReference type="ChEBI" id="CHEBI:30616"/>
        <dbReference type="ChEBI" id="CHEBI:61977"/>
        <dbReference type="ChEBI" id="CHEBI:456216"/>
        <dbReference type="EC" id="2.7.11.1"/>
    </reaction>
</comment>
<evidence type="ECO:0000256" key="3">
    <source>
        <dbReference type="ARBA" id="ARBA00018538"/>
    </source>
</evidence>
<keyword evidence="5" id="KW-0808">Transferase</keyword>
<dbReference type="Pfam" id="PF00069">
    <property type="entry name" value="Pkinase"/>
    <property type="match status" value="1"/>
</dbReference>
<dbReference type="InterPro" id="IPR033931">
    <property type="entry name" value="PDK1-typ_PH"/>
</dbReference>
<dbReference type="InterPro" id="IPR017441">
    <property type="entry name" value="Protein_kinase_ATP_BS"/>
</dbReference>
<feature type="domain" description="Protein kinase" evidence="13">
    <location>
        <begin position="53"/>
        <end position="324"/>
    </location>
</feature>
<dbReference type="GO" id="GO:0005524">
    <property type="term" value="F:ATP binding"/>
    <property type="evidence" value="ECO:0007669"/>
    <property type="project" value="UniProtKB-UniRule"/>
</dbReference>
<dbReference type="CDD" id="cd05581">
    <property type="entry name" value="STKc_PDK1"/>
    <property type="match status" value="1"/>
</dbReference>
<comment type="similarity">
    <text evidence="1">Belongs to the protein kinase superfamily. AGC Ser/Thr protein kinase family. PDPK1 subfamily.</text>
</comment>
<reference evidence="15" key="1">
    <citation type="submission" date="2017-11" db="EMBL/GenBank/DDBJ databases">
        <title>The sensing device of the deep-sea amphipod.</title>
        <authorList>
            <person name="Kobayashi H."/>
            <person name="Nagahama T."/>
            <person name="Arai W."/>
            <person name="Sasagawa Y."/>
            <person name="Umeda M."/>
            <person name="Hayashi T."/>
            <person name="Nikaido I."/>
            <person name="Watanabe H."/>
            <person name="Oguri K."/>
            <person name="Kitazato H."/>
            <person name="Fujioka K."/>
            <person name="Kido Y."/>
            <person name="Takami H."/>
        </authorList>
    </citation>
    <scope>NUCLEOTIDE SEQUENCE</scope>
    <source>
        <tissue evidence="15">Whole body</tissue>
    </source>
</reference>
<dbReference type="PANTHER" id="PTHR24356:SF163">
    <property type="entry name" value="3-PHOSPHOINOSITIDE-DEPENDENT PROTEIN KINASE 1-RELATED"/>
    <property type="match status" value="1"/>
</dbReference>
<evidence type="ECO:0000256" key="9">
    <source>
        <dbReference type="ARBA" id="ARBA00047899"/>
    </source>
</evidence>
<dbReference type="Gene3D" id="3.30.200.20">
    <property type="entry name" value="Phosphorylase Kinase, domain 1"/>
    <property type="match status" value="1"/>
</dbReference>
<dbReference type="CDD" id="cd01262">
    <property type="entry name" value="PH_PDK1"/>
    <property type="match status" value="1"/>
</dbReference>
<evidence type="ECO:0000256" key="12">
    <source>
        <dbReference type="SAM" id="MobiDB-lite"/>
    </source>
</evidence>
<dbReference type="PROSITE" id="PS00107">
    <property type="entry name" value="PROTEIN_KINASE_ATP"/>
    <property type="match status" value="1"/>
</dbReference>
<dbReference type="InterPro" id="IPR050236">
    <property type="entry name" value="Ser_Thr_kinase_AGC"/>
</dbReference>
<dbReference type="Pfam" id="PF14593">
    <property type="entry name" value="PH_3"/>
    <property type="match status" value="1"/>
</dbReference>
<dbReference type="EC" id="2.7.11.1" evidence="2"/>
<evidence type="ECO:0000259" key="13">
    <source>
        <dbReference type="PROSITE" id="PS50011"/>
    </source>
</evidence>
<feature type="compositionally biased region" description="Low complexity" evidence="12">
    <location>
        <begin position="433"/>
        <end position="447"/>
    </location>
</feature>
<evidence type="ECO:0000256" key="4">
    <source>
        <dbReference type="ARBA" id="ARBA00022527"/>
    </source>
</evidence>
<dbReference type="PROSITE" id="PS50011">
    <property type="entry name" value="PROTEIN_KINASE_DOM"/>
    <property type="match status" value="1"/>
</dbReference>
<feature type="region of interest" description="Disordered" evidence="12">
    <location>
        <begin position="1"/>
        <end position="46"/>
    </location>
</feature>
<dbReference type="SUPFAM" id="SSF50729">
    <property type="entry name" value="PH domain-like"/>
    <property type="match status" value="1"/>
</dbReference>
<evidence type="ECO:0000256" key="6">
    <source>
        <dbReference type="ARBA" id="ARBA00022741"/>
    </source>
</evidence>
<dbReference type="FunFam" id="1.10.510.10:FF:000833">
    <property type="entry name" value="AGC family protein kinase"/>
    <property type="match status" value="1"/>
</dbReference>
<evidence type="ECO:0000313" key="14">
    <source>
        <dbReference type="EMBL" id="LAB68094.1"/>
    </source>
</evidence>
<keyword evidence="6 11" id="KW-0547">Nucleotide-binding</keyword>
<evidence type="ECO:0000256" key="10">
    <source>
        <dbReference type="ARBA" id="ARBA00048679"/>
    </source>
</evidence>
<dbReference type="InterPro" id="IPR008271">
    <property type="entry name" value="Ser/Thr_kinase_AS"/>
</dbReference>
<feature type="compositionally biased region" description="Basic and acidic residues" evidence="12">
    <location>
        <begin position="415"/>
        <end position="426"/>
    </location>
</feature>
<keyword evidence="4" id="KW-0723">Serine/threonine-protein kinase</keyword>
<evidence type="ECO:0000256" key="11">
    <source>
        <dbReference type="PROSITE-ProRule" id="PRU10141"/>
    </source>
</evidence>
<dbReference type="GO" id="GO:0004674">
    <property type="term" value="F:protein serine/threonine kinase activity"/>
    <property type="evidence" value="ECO:0007669"/>
    <property type="project" value="UniProtKB-KW"/>
</dbReference>
<organism evidence="14">
    <name type="scientific">Hirondellea gigas</name>
    <dbReference type="NCBI Taxonomy" id="1518452"/>
    <lineage>
        <taxon>Eukaryota</taxon>
        <taxon>Metazoa</taxon>
        <taxon>Ecdysozoa</taxon>
        <taxon>Arthropoda</taxon>
        <taxon>Crustacea</taxon>
        <taxon>Multicrustacea</taxon>
        <taxon>Malacostraca</taxon>
        <taxon>Eumalacostraca</taxon>
        <taxon>Peracarida</taxon>
        <taxon>Amphipoda</taxon>
        <taxon>Amphilochidea</taxon>
        <taxon>Lysianassida</taxon>
        <taxon>Lysianassidira</taxon>
        <taxon>Lysianassoidea</taxon>
        <taxon>Lysianassidae</taxon>
        <taxon>Hirondellea</taxon>
    </lineage>
</organism>
<keyword evidence="7 14" id="KW-0418">Kinase</keyword>
<dbReference type="Gene3D" id="2.30.29.30">
    <property type="entry name" value="Pleckstrin-homology domain (PH domain)/Phosphotyrosine-binding domain (PTB)"/>
    <property type="match status" value="1"/>
</dbReference>
<dbReference type="InterPro" id="IPR011993">
    <property type="entry name" value="PH-like_dom_sf"/>
</dbReference>
<sequence length="585" mass="66509">MNQNNSALSNGNPEQPAGSNDAREAALNSAQKKSATKGKSSSKKSDKRCENDFIFGKLIGEGSFSSVYLAKDIQTQQEYAAKVVPKLLVQKEKKVASVMREKEIMNLLNMHENTTAPFFVRLAFAFQSDVNLYFILSYCKHKEFLGLIQQVGNFDHESARFYTGEIVRALEHLHALNIVHRDLKPENILLDENMHIKISDFGSARILEKVENDGIGVLRASSFVGTAQYVSPEVLHEKQVCLASDLWSLGCIIYQIVSGLPPFRAKSEYMIFKSIQNLKYEFPQGFFDDAKDMVEQLLVLDSMCRLGAGDIPGRYSSLREHPFLASLDLDTLYTITPPTIMTFTPDIDDDQNIWDNSIAPGLEERELDLLHQLVISKKPTPTPAQLQPRQPLQQQQSPKQKQQSLTQSKSSTTQDVRRTDEPDKKKSPSRKISCPNMSYSSSSSSSPPTGPSRGRRNVADITQEEHDKRLAVQEKDNKWHKFVEGNLILKQGMLYKRKGLFPRRRMFLLTTGPHLYYVDPDSNVLKGQVPFSATLRPEGKNFRTFFVHTPHRTYYLEDPSNTSQQWMQTLEEVRDYYFSSHYSSS</sequence>
<dbReference type="InterPro" id="IPR039046">
    <property type="entry name" value="PDPK1"/>
</dbReference>
<evidence type="ECO:0000256" key="1">
    <source>
        <dbReference type="ARBA" id="ARBA00010006"/>
    </source>
</evidence>
<protein>
    <recommendedName>
        <fullName evidence="3">3-phosphoinositide-dependent protein kinase 1</fullName>
        <ecNumber evidence="2">2.7.11.1</ecNumber>
    </recommendedName>
</protein>
<feature type="compositionally biased region" description="Low complexity" evidence="12">
    <location>
        <begin position="383"/>
        <end position="414"/>
    </location>
</feature>
<evidence type="ECO:0000256" key="8">
    <source>
        <dbReference type="ARBA" id="ARBA00022840"/>
    </source>
</evidence>
<feature type="compositionally biased region" description="Polar residues" evidence="12">
    <location>
        <begin position="1"/>
        <end position="13"/>
    </location>
</feature>
<proteinExistence type="evidence at transcript level"/>
<keyword evidence="8 11" id="KW-0067">ATP-binding</keyword>
<dbReference type="SUPFAM" id="SSF56112">
    <property type="entry name" value="Protein kinase-like (PK-like)"/>
    <property type="match status" value="1"/>
</dbReference>
<evidence type="ECO:0000256" key="5">
    <source>
        <dbReference type="ARBA" id="ARBA00022679"/>
    </source>
</evidence>
<dbReference type="InterPro" id="IPR011009">
    <property type="entry name" value="Kinase-like_dom_sf"/>
</dbReference>
<evidence type="ECO:0000256" key="7">
    <source>
        <dbReference type="ARBA" id="ARBA00022777"/>
    </source>
</evidence>
<accession>A0A2P2I227</accession>
<dbReference type="PROSITE" id="PS00108">
    <property type="entry name" value="PROTEIN_KINASE_ST"/>
    <property type="match status" value="1"/>
</dbReference>
<dbReference type="SMART" id="SM00233">
    <property type="entry name" value="PH"/>
    <property type="match status" value="1"/>
</dbReference>
<dbReference type="SMART" id="SM00220">
    <property type="entry name" value="S_TKc"/>
    <property type="match status" value="1"/>
</dbReference>
<dbReference type="EMBL" id="IACT01002705">
    <property type="protein sequence ID" value="LAC21971.1"/>
    <property type="molecule type" value="mRNA"/>
</dbReference>
<dbReference type="AlphaFoldDB" id="A0A2P2I227"/>
<evidence type="ECO:0000256" key="2">
    <source>
        <dbReference type="ARBA" id="ARBA00012513"/>
    </source>
</evidence>
<comment type="catalytic activity">
    <reaction evidence="10">
        <text>L-seryl-[protein] + ATP = O-phospho-L-seryl-[protein] + ADP + H(+)</text>
        <dbReference type="Rhea" id="RHEA:17989"/>
        <dbReference type="Rhea" id="RHEA-COMP:9863"/>
        <dbReference type="Rhea" id="RHEA-COMP:11604"/>
        <dbReference type="ChEBI" id="CHEBI:15378"/>
        <dbReference type="ChEBI" id="CHEBI:29999"/>
        <dbReference type="ChEBI" id="CHEBI:30616"/>
        <dbReference type="ChEBI" id="CHEBI:83421"/>
        <dbReference type="ChEBI" id="CHEBI:456216"/>
        <dbReference type="EC" id="2.7.11.1"/>
    </reaction>
</comment>
<feature type="region of interest" description="Disordered" evidence="12">
    <location>
        <begin position="379"/>
        <end position="456"/>
    </location>
</feature>
<dbReference type="InterPro" id="IPR001849">
    <property type="entry name" value="PH_domain"/>
</dbReference>
<dbReference type="EMBL" id="IACF01002440">
    <property type="protein sequence ID" value="LAB68094.1"/>
    <property type="molecule type" value="mRNA"/>
</dbReference>
<feature type="binding site" evidence="11">
    <location>
        <position position="82"/>
    </location>
    <ligand>
        <name>ATP</name>
        <dbReference type="ChEBI" id="CHEBI:30616"/>
    </ligand>
</feature>
<dbReference type="InterPro" id="IPR000719">
    <property type="entry name" value="Prot_kinase_dom"/>
</dbReference>
<dbReference type="GO" id="GO:0035556">
    <property type="term" value="P:intracellular signal transduction"/>
    <property type="evidence" value="ECO:0007669"/>
    <property type="project" value="TreeGrafter"/>
</dbReference>
<evidence type="ECO:0000313" key="15">
    <source>
        <dbReference type="EMBL" id="LAC21971.1"/>
    </source>
</evidence>
<dbReference type="PANTHER" id="PTHR24356">
    <property type="entry name" value="SERINE/THREONINE-PROTEIN KINASE"/>
    <property type="match status" value="1"/>
</dbReference>
<name>A0A2P2I227_9CRUS</name>
<reference evidence="14" key="2">
    <citation type="journal article" date="2018" name="Biosci. Biotechnol. Biochem.">
        <title>Polysaccharide hydrolase of the hadal zone amphipods Hirondellea gigas.</title>
        <authorList>
            <person name="Kobayashi H."/>
            <person name="Nagahama T."/>
            <person name="Arai W."/>
            <person name="Sasagawa Y."/>
            <person name="Umeda M."/>
            <person name="Hayashi T."/>
            <person name="Nikaido I."/>
            <person name="Watanabe H."/>
            <person name="Oguri K."/>
            <person name="Kitazato H."/>
            <person name="Fujioka K."/>
            <person name="Kido Y."/>
            <person name="Takami H."/>
        </authorList>
    </citation>
    <scope>NUCLEOTIDE SEQUENCE</scope>
    <source>
        <tissue evidence="14">Whole body</tissue>
    </source>
</reference>
<dbReference type="Gene3D" id="1.10.510.10">
    <property type="entry name" value="Transferase(Phosphotransferase) domain 1"/>
    <property type="match status" value="1"/>
</dbReference>